<name>A0A449IN40_PSEFR</name>
<sequence length="42" mass="4374">MAGQKPLTTPLPPGEGQGEGALGFGYPRLSCIRASWRSSIEG</sequence>
<evidence type="ECO:0000313" key="2">
    <source>
        <dbReference type="EMBL" id="VFB20861.1"/>
    </source>
</evidence>
<dbReference type="AlphaFoldDB" id="A0A449IN40"/>
<reference evidence="2 3" key="1">
    <citation type="submission" date="2019-02" db="EMBL/GenBank/DDBJ databases">
        <authorList>
            <consortium name="Pathogen Informatics"/>
        </authorList>
    </citation>
    <scope>NUCLEOTIDE SEQUENCE [LARGE SCALE GENOMIC DNA]</scope>
    <source>
        <strain evidence="2 3">3012STDY7103891</strain>
    </source>
</reference>
<gene>
    <name evidence="2" type="ORF">NCTC10754_03496</name>
</gene>
<feature type="region of interest" description="Disordered" evidence="1">
    <location>
        <begin position="1"/>
        <end position="22"/>
    </location>
</feature>
<protein>
    <submittedName>
        <fullName evidence="2">Uncharacterized protein</fullName>
    </submittedName>
</protein>
<proteinExistence type="predicted"/>
<accession>A0A449IN40</accession>
<organism evidence="2 3">
    <name type="scientific">Pseudomonas fragi</name>
    <dbReference type="NCBI Taxonomy" id="296"/>
    <lineage>
        <taxon>Bacteria</taxon>
        <taxon>Pseudomonadati</taxon>
        <taxon>Pseudomonadota</taxon>
        <taxon>Gammaproteobacteria</taxon>
        <taxon>Pseudomonadales</taxon>
        <taxon>Pseudomonadaceae</taxon>
        <taxon>Pseudomonas</taxon>
    </lineage>
</organism>
<dbReference type="Proteomes" id="UP000330809">
    <property type="component" value="Unassembled WGS sequence"/>
</dbReference>
<evidence type="ECO:0000313" key="3">
    <source>
        <dbReference type="Proteomes" id="UP000330809"/>
    </source>
</evidence>
<evidence type="ECO:0000256" key="1">
    <source>
        <dbReference type="SAM" id="MobiDB-lite"/>
    </source>
</evidence>
<dbReference type="EMBL" id="CAACYJ010000040">
    <property type="protein sequence ID" value="VFB20861.1"/>
    <property type="molecule type" value="Genomic_DNA"/>
</dbReference>